<sequence length="153" mass="17347">MMERTEKLRIFDDLMRHLGAGAKAITVSKREFSNPYMQSIFTRYQKDLLSSCQDGAGGFIRLESEIANRLEIFKGIIYFEVGQFTDNRADLSSDIDYLNSAMASTPSSKLRRKSSASIMRYFSIVSGKPETSEESLSYRRDKPILATADSMQN</sequence>
<dbReference type="AlphaFoldDB" id="A0A0M3IEX0"/>
<reference evidence="2" key="1">
    <citation type="submission" date="2017-02" db="UniProtKB">
        <authorList>
            <consortium name="WormBaseParasite"/>
        </authorList>
    </citation>
    <scope>IDENTIFICATION</scope>
</reference>
<dbReference type="Proteomes" id="UP000036681">
    <property type="component" value="Unplaced"/>
</dbReference>
<evidence type="ECO:0000313" key="2">
    <source>
        <dbReference type="WBParaSite" id="ALUE_0001669401-mRNA-1"/>
    </source>
</evidence>
<accession>A0A0M3IEX0</accession>
<keyword evidence="1" id="KW-1185">Reference proteome</keyword>
<proteinExistence type="predicted"/>
<name>A0A0M3IEX0_ASCLU</name>
<organism evidence="1 2">
    <name type="scientific">Ascaris lumbricoides</name>
    <name type="common">Giant roundworm</name>
    <dbReference type="NCBI Taxonomy" id="6252"/>
    <lineage>
        <taxon>Eukaryota</taxon>
        <taxon>Metazoa</taxon>
        <taxon>Ecdysozoa</taxon>
        <taxon>Nematoda</taxon>
        <taxon>Chromadorea</taxon>
        <taxon>Rhabditida</taxon>
        <taxon>Spirurina</taxon>
        <taxon>Ascaridomorpha</taxon>
        <taxon>Ascaridoidea</taxon>
        <taxon>Ascarididae</taxon>
        <taxon>Ascaris</taxon>
    </lineage>
</organism>
<protein>
    <submittedName>
        <fullName evidence="2">Transcriptional regulator</fullName>
    </submittedName>
</protein>
<evidence type="ECO:0000313" key="1">
    <source>
        <dbReference type="Proteomes" id="UP000036681"/>
    </source>
</evidence>
<dbReference type="WBParaSite" id="ALUE_0001669401-mRNA-1">
    <property type="protein sequence ID" value="ALUE_0001669401-mRNA-1"/>
    <property type="gene ID" value="ALUE_0001669401"/>
</dbReference>